<keyword evidence="2" id="KW-1185">Reference proteome</keyword>
<dbReference type="EMBL" id="BGPR01000180">
    <property type="protein sequence ID" value="GBM02419.1"/>
    <property type="molecule type" value="Genomic_DNA"/>
</dbReference>
<dbReference type="Proteomes" id="UP000499080">
    <property type="component" value="Unassembled WGS sequence"/>
</dbReference>
<reference evidence="1 2" key="1">
    <citation type="journal article" date="2019" name="Sci. Rep.">
        <title>Orb-weaving spider Araneus ventricosus genome elucidates the spidroin gene catalogue.</title>
        <authorList>
            <person name="Kono N."/>
            <person name="Nakamura H."/>
            <person name="Ohtoshi R."/>
            <person name="Moran D.A.P."/>
            <person name="Shinohara A."/>
            <person name="Yoshida Y."/>
            <person name="Fujiwara M."/>
            <person name="Mori M."/>
            <person name="Tomita M."/>
            <person name="Arakawa K."/>
        </authorList>
    </citation>
    <scope>NUCLEOTIDE SEQUENCE [LARGE SCALE GENOMIC DNA]</scope>
</reference>
<protein>
    <submittedName>
        <fullName evidence="1">Uncharacterized protein</fullName>
    </submittedName>
</protein>
<name>A0A4Y2CDU8_ARAVE</name>
<organism evidence="1 2">
    <name type="scientific">Araneus ventricosus</name>
    <name type="common">Orbweaver spider</name>
    <name type="synonym">Epeira ventricosa</name>
    <dbReference type="NCBI Taxonomy" id="182803"/>
    <lineage>
        <taxon>Eukaryota</taxon>
        <taxon>Metazoa</taxon>
        <taxon>Ecdysozoa</taxon>
        <taxon>Arthropoda</taxon>
        <taxon>Chelicerata</taxon>
        <taxon>Arachnida</taxon>
        <taxon>Araneae</taxon>
        <taxon>Araneomorphae</taxon>
        <taxon>Entelegynae</taxon>
        <taxon>Araneoidea</taxon>
        <taxon>Araneidae</taxon>
        <taxon>Araneus</taxon>
    </lineage>
</organism>
<accession>A0A4Y2CDU8</accession>
<sequence length="106" mass="12480">MVGKRDLQGYVWECQGNGSIDPRPWRRNVGSQKYWNFLDISIRGRDPDLSKWFHVTSRPLGETINRPCSDHRVVESVLIDWDRFWSTNVFGISLLEFYLQCELVSC</sequence>
<proteinExistence type="predicted"/>
<evidence type="ECO:0000313" key="1">
    <source>
        <dbReference type="EMBL" id="GBM02419.1"/>
    </source>
</evidence>
<evidence type="ECO:0000313" key="2">
    <source>
        <dbReference type="Proteomes" id="UP000499080"/>
    </source>
</evidence>
<gene>
    <name evidence="1" type="ORF">AVEN_76472_1</name>
</gene>
<comment type="caution">
    <text evidence="1">The sequence shown here is derived from an EMBL/GenBank/DDBJ whole genome shotgun (WGS) entry which is preliminary data.</text>
</comment>
<dbReference type="AlphaFoldDB" id="A0A4Y2CDU8"/>